<dbReference type="Proteomes" id="UP000053244">
    <property type="component" value="Unassembled WGS sequence"/>
</dbReference>
<gene>
    <name evidence="1" type="ORF">ADL15_41775</name>
</gene>
<dbReference type="EMBL" id="LLZH01000318">
    <property type="protein sequence ID" value="KUL24828.1"/>
    <property type="molecule type" value="Genomic_DNA"/>
</dbReference>
<reference evidence="1 2" key="1">
    <citation type="submission" date="2015-10" db="EMBL/GenBank/DDBJ databases">
        <authorList>
            <person name="Gilbert D.G."/>
        </authorList>
    </citation>
    <scope>NUCLEOTIDE SEQUENCE [LARGE SCALE GENOMIC DNA]</scope>
    <source>
        <strain evidence="1 2">NRRL B-16712</strain>
    </source>
</reference>
<evidence type="ECO:0000313" key="2">
    <source>
        <dbReference type="Proteomes" id="UP000053244"/>
    </source>
</evidence>
<evidence type="ECO:0000313" key="1">
    <source>
        <dbReference type="EMBL" id="KUL24828.1"/>
    </source>
</evidence>
<dbReference type="AlphaFoldDB" id="A0A101JDJ7"/>
<sequence length="177" mass="19702">MLAYASGQGKYGFDIVVRMSMFAGGKRDLRVTLQHEFGHAVTLMGIAPQRTFADRDTVLTEGIAEYIGEGAASPLRSERLPEVRRYLRDNAVLDLDFSWPRQESSVDTVSGAYGVGHFAVTCLVKKFGQDKMFAYFDARVRQGQDTDRASETVFGKPWQTVSSDCAAWIYKTAGVKR</sequence>
<evidence type="ECO:0008006" key="3">
    <source>
        <dbReference type="Google" id="ProtNLM"/>
    </source>
</evidence>
<accession>A0A101JDJ7</accession>
<protein>
    <recommendedName>
        <fullName evidence="3">Peptidase MA-like domain-containing protein</fullName>
    </recommendedName>
</protein>
<organism evidence="1 2">
    <name type="scientific">Actinoplanes awajinensis subsp. mycoplanecinus</name>
    <dbReference type="NCBI Taxonomy" id="135947"/>
    <lineage>
        <taxon>Bacteria</taxon>
        <taxon>Bacillati</taxon>
        <taxon>Actinomycetota</taxon>
        <taxon>Actinomycetes</taxon>
        <taxon>Micromonosporales</taxon>
        <taxon>Micromonosporaceae</taxon>
        <taxon>Actinoplanes</taxon>
    </lineage>
</organism>
<comment type="caution">
    <text evidence="1">The sequence shown here is derived from an EMBL/GenBank/DDBJ whole genome shotgun (WGS) entry which is preliminary data.</text>
</comment>
<proteinExistence type="predicted"/>
<keyword evidence="2" id="KW-1185">Reference proteome</keyword>
<name>A0A101JDJ7_9ACTN</name>